<proteinExistence type="predicted"/>
<gene>
    <name evidence="1" type="ORF">D3H55_14965</name>
</gene>
<dbReference type="EMBL" id="QXIR01000021">
    <property type="protein sequence ID" value="RIW31596.1"/>
    <property type="molecule type" value="Genomic_DNA"/>
</dbReference>
<dbReference type="Proteomes" id="UP000265801">
    <property type="component" value="Unassembled WGS sequence"/>
</dbReference>
<dbReference type="AlphaFoldDB" id="A0A3A1QUF5"/>
<sequence length="83" mass="9409">MDADIALPIEENHSPVFKGSPMVPKLQIIRICFLSEQQVKEGVAIYNFGRFLSKHQVTGDLAINNRIFLRAALICEFYTQLLS</sequence>
<reference evidence="1 2" key="1">
    <citation type="submission" date="2018-09" db="EMBL/GenBank/DDBJ databases">
        <title>Bacillus saliacetes sp. nov., isolated from Thai shrimp paste (Ka-pi).</title>
        <authorList>
            <person name="Daroonpunt R."/>
            <person name="Tanasupawat S."/>
            <person name="Yiamsombut S."/>
        </authorList>
    </citation>
    <scope>NUCLEOTIDE SEQUENCE [LARGE SCALE GENOMIC DNA]</scope>
    <source>
        <strain evidence="1 2">SKP7-4</strain>
    </source>
</reference>
<organism evidence="1 2">
    <name type="scientific">Bacillus salacetis</name>
    <dbReference type="NCBI Taxonomy" id="2315464"/>
    <lineage>
        <taxon>Bacteria</taxon>
        <taxon>Bacillati</taxon>
        <taxon>Bacillota</taxon>
        <taxon>Bacilli</taxon>
        <taxon>Bacillales</taxon>
        <taxon>Bacillaceae</taxon>
        <taxon>Bacillus</taxon>
    </lineage>
</organism>
<evidence type="ECO:0000313" key="2">
    <source>
        <dbReference type="Proteomes" id="UP000265801"/>
    </source>
</evidence>
<protein>
    <submittedName>
        <fullName evidence="1">Uncharacterized protein</fullName>
    </submittedName>
</protein>
<comment type="caution">
    <text evidence="1">The sequence shown here is derived from an EMBL/GenBank/DDBJ whole genome shotgun (WGS) entry which is preliminary data.</text>
</comment>
<name>A0A3A1QUF5_9BACI</name>
<accession>A0A3A1QUF5</accession>
<dbReference type="RefSeq" id="WP_168413113.1">
    <property type="nucleotide sequence ID" value="NZ_QXIR01000021.1"/>
</dbReference>
<evidence type="ECO:0000313" key="1">
    <source>
        <dbReference type="EMBL" id="RIW31596.1"/>
    </source>
</evidence>
<keyword evidence="2" id="KW-1185">Reference proteome</keyword>